<dbReference type="PANTHER" id="PTHR47835:SF3">
    <property type="entry name" value="HELICASE FOR MEIOSIS 1"/>
    <property type="match status" value="1"/>
</dbReference>
<evidence type="ECO:0000256" key="11">
    <source>
        <dbReference type="SAM" id="MobiDB-lite"/>
    </source>
</evidence>
<dbReference type="InterPro" id="IPR011545">
    <property type="entry name" value="DEAD/DEAH_box_helicase_dom"/>
</dbReference>
<feature type="compositionally biased region" description="Low complexity" evidence="11">
    <location>
        <begin position="1109"/>
        <end position="1118"/>
    </location>
</feature>
<dbReference type="STRING" id="205917.A0A4Y9ZDG5"/>
<comment type="catalytic activity">
    <reaction evidence="8">
        <text>Couples ATP hydrolysis with the unwinding of duplex DNA by translocating in the 3'-5' direction.</text>
        <dbReference type="EC" id="5.6.2.4"/>
    </reaction>
</comment>
<dbReference type="InterPro" id="IPR036388">
    <property type="entry name" value="WH-like_DNA-bd_sf"/>
</dbReference>
<dbReference type="SMART" id="SM00490">
    <property type="entry name" value="HELICc"/>
    <property type="match status" value="1"/>
</dbReference>
<dbReference type="InterPro" id="IPR004179">
    <property type="entry name" value="Sec63-dom"/>
</dbReference>
<keyword evidence="5" id="KW-0067">ATP-binding</keyword>
<name>A0A4Y9ZDG5_9AGAM</name>
<evidence type="ECO:0000256" key="10">
    <source>
        <dbReference type="ARBA" id="ARBA00048988"/>
    </source>
</evidence>
<sequence length="1549" mass="171445">MNTQGPSDLFYDDYMDGDIQSIFSPEDSEAWAADPVFGVPGHEHNASMYEYMDEIENSSPSPPERRQSGMQPRYSKLTTRLPMDQSDEIAQFEDDVDYRNQEPPHLDYASPHDPYRPSRNASGFRLPNARHHPFQPHQPAFPPSFPSHNQAKPPKISLFKSSLVAPPSRVDGIIYGTNEQDMSVGPYNGTYHVPQVESSSSTSQKSIVRESNPQNGRGIRLRPVSDLPAYVLADVYRGIFKFGVFNAIQSSCFDTIMESDKNMIISAPTGSGKTVIFELSIIHMLLNSAGNAQDSKCVYMAPTKALCSERYRDWASKFDGLGIKCCEMTGDTVQLGKGAWGDAKDASIIITTGEKWDSLTRNWRDHDRILSQIQLFLVDEVHILNETRGSTLEVVISRMKARGTAFGEEFRPCQLKRFVYGFPKGRGQNDFTYAKSLSYRLFSILQQHIAHKPILVFCPTRNGVLATAEQLAADYAKALESRQPLPWKAPTHVQQTFHDKRLEKLAQVGIGAHHAGLTIDDKRAVEDLYLRKILPVVVATSTLAVGVNLPAHTVVINGVKLFQNGTSQEYSDLDIMQMMGRAGRPQFDKEGVAIIMCETELENKYKQLSEGRTLLESSLHRNLPEHLNSEVGLGTITDMESAKEWLHNSFLFRRIQKNPAHYAIGKQNDQTWQERVDDMVLQSIEGLRSAGLLAEAEEGSQALSSTEYGDIMSKFYIRQSTMTLIINLPGKASLRDMLEMISNSEELSDLKLRAGERSVYNKIRDHEDIRFRIKKVEKASDKLFLLLQVGLTLTNDNVVNYSISFSQAVLGGISLNSPEFKAGDSQPHLEVFSVFRHVGRIARAVVEVALVKNNGLLIKNAQELVRILSAKAWEDRPTIFRQIEYIGEKSIKVFAENGITTFEQLRQQPPYRIETLLNRKQPGFGYNVLAAVADLPQYFLKVTNGSVQTSEGQGPVEIELTIECGLKAEGSATVAKSKKYKPYALDYTSILTLTSDMELVDFRRIPTKVLKSNSKSFSVTAQLTKPSQSVYVYISSESIAGVTVTRQYKPKIDSNQFPVPDTRPKNAIDADLEGLEDVPEFWDVSISDEEIPIKDLTKAQPRTHKEQAQKGASGSSKSKGGGDTKEPVAEPKMLPNGKYACRDGLDKPAPAPKQRNSQTRFDKPKSSTSHASDSGWKKVHQPKPKPKPKEKPDPAERKAKGAANRQDKSMQQLESLHASTNVAANLKIEKNRRLKLPEDLSGPSEGSRKGHTKRLAPKFDLEFCELEDKNAKKSSALEEFEKHDSDSDDMPALAEVLHASAGKGKDKGKGKNKRKSGSDTSCSFADSEVDQLILYAAEDPTIDLTLEEDHAMDYAPSQEASIELFATVDDSSPLVLGRLFRPGVDGCDCGNVGTAGEDDSKPDWGLTIDDDFILDESLFTIVDDADNPPKTSTVQPLSSAALDNTQARRPSPAADLGPEIPHSEFFWDAPPAWTTPPVWTAPAARTAPPAPHASGPPAARPSQAVNTQSFARVPSPVKEVPAPRELDALEEFEAWLASGSVIIVDDPAT</sequence>
<keyword evidence="6" id="KW-0413">Isomerase</keyword>
<dbReference type="InterPro" id="IPR027417">
    <property type="entry name" value="P-loop_NTPase"/>
</dbReference>
<dbReference type="InterPro" id="IPR052247">
    <property type="entry name" value="Meiotic_Crossover_Helicase"/>
</dbReference>
<dbReference type="Proteomes" id="UP000298327">
    <property type="component" value="Unassembled WGS sequence"/>
</dbReference>
<evidence type="ECO:0000256" key="6">
    <source>
        <dbReference type="ARBA" id="ARBA00023235"/>
    </source>
</evidence>
<feature type="region of interest" description="Disordered" evidence="11">
    <location>
        <begin position="53"/>
        <end position="85"/>
    </location>
</feature>
<dbReference type="SUPFAM" id="SSF158702">
    <property type="entry name" value="Sec63 N-terminal domain-like"/>
    <property type="match status" value="1"/>
</dbReference>
<feature type="region of interest" description="Disordered" evidence="11">
    <location>
        <begin position="1093"/>
        <end position="1258"/>
    </location>
</feature>
<feature type="compositionally biased region" description="Basic and acidic residues" evidence="11">
    <location>
        <begin position="1227"/>
        <end position="1238"/>
    </location>
</feature>
<dbReference type="InterPro" id="IPR014001">
    <property type="entry name" value="Helicase_ATP-bd"/>
</dbReference>
<dbReference type="GO" id="GO:0016787">
    <property type="term" value="F:hydrolase activity"/>
    <property type="evidence" value="ECO:0007669"/>
    <property type="project" value="UniProtKB-KW"/>
</dbReference>
<dbReference type="FunFam" id="1.10.10.10:FF:000012">
    <property type="entry name" value="U5 small nuclear ribonucleoprotein helicase"/>
    <property type="match status" value="1"/>
</dbReference>
<feature type="compositionally biased region" description="Polar residues" evidence="11">
    <location>
        <begin position="1209"/>
        <end position="1223"/>
    </location>
</feature>
<dbReference type="GO" id="GO:0051321">
    <property type="term" value="P:meiotic cell cycle"/>
    <property type="evidence" value="ECO:0007669"/>
    <property type="project" value="UniProtKB-KW"/>
</dbReference>
<dbReference type="CDD" id="cd18795">
    <property type="entry name" value="SF2_C_Ski2"/>
    <property type="match status" value="1"/>
</dbReference>
<dbReference type="PROSITE" id="PS51192">
    <property type="entry name" value="HELICASE_ATP_BIND_1"/>
    <property type="match status" value="1"/>
</dbReference>
<feature type="domain" description="Helicase C-terminal" evidence="13">
    <location>
        <begin position="443"/>
        <end position="631"/>
    </location>
</feature>
<comment type="caution">
    <text evidence="14">The sequence shown here is derived from an EMBL/GenBank/DDBJ whole genome shotgun (WGS) entry which is preliminary data.</text>
</comment>
<keyword evidence="4" id="KW-0347">Helicase</keyword>
<feature type="region of interest" description="Disordered" evidence="11">
    <location>
        <begin position="1273"/>
        <end position="1323"/>
    </location>
</feature>
<evidence type="ECO:0000256" key="8">
    <source>
        <dbReference type="ARBA" id="ARBA00034617"/>
    </source>
</evidence>
<organism evidence="14 15">
    <name type="scientific">Dentipellis fragilis</name>
    <dbReference type="NCBI Taxonomy" id="205917"/>
    <lineage>
        <taxon>Eukaryota</taxon>
        <taxon>Fungi</taxon>
        <taxon>Dikarya</taxon>
        <taxon>Basidiomycota</taxon>
        <taxon>Agaricomycotina</taxon>
        <taxon>Agaricomycetes</taxon>
        <taxon>Russulales</taxon>
        <taxon>Hericiaceae</taxon>
        <taxon>Dentipellis</taxon>
    </lineage>
</organism>
<dbReference type="Pfam" id="PF00270">
    <property type="entry name" value="DEAD"/>
    <property type="match status" value="1"/>
</dbReference>
<feature type="compositionally biased region" description="Basic and acidic residues" evidence="11">
    <location>
        <begin position="1273"/>
        <end position="1285"/>
    </location>
</feature>
<protein>
    <recommendedName>
        <fullName evidence="9">DNA 3'-5' helicase</fullName>
        <ecNumber evidence="9">5.6.2.4</ecNumber>
    </recommendedName>
</protein>
<feature type="compositionally biased region" description="Low complexity" evidence="11">
    <location>
        <begin position="1483"/>
        <end position="1501"/>
    </location>
</feature>
<evidence type="ECO:0000256" key="3">
    <source>
        <dbReference type="ARBA" id="ARBA00022801"/>
    </source>
</evidence>
<dbReference type="Pfam" id="PF00271">
    <property type="entry name" value="Helicase_C"/>
    <property type="match status" value="1"/>
</dbReference>
<dbReference type="SMART" id="SM00487">
    <property type="entry name" value="DEXDc"/>
    <property type="match status" value="1"/>
</dbReference>
<comment type="catalytic activity">
    <reaction evidence="10">
        <text>ATP + H2O = ADP + phosphate + H(+)</text>
        <dbReference type="Rhea" id="RHEA:13065"/>
        <dbReference type="ChEBI" id="CHEBI:15377"/>
        <dbReference type="ChEBI" id="CHEBI:15378"/>
        <dbReference type="ChEBI" id="CHEBI:30616"/>
        <dbReference type="ChEBI" id="CHEBI:43474"/>
        <dbReference type="ChEBI" id="CHEBI:456216"/>
        <dbReference type="EC" id="5.6.2.4"/>
    </reaction>
</comment>
<dbReference type="InterPro" id="IPR057842">
    <property type="entry name" value="WH_MER3"/>
</dbReference>
<dbReference type="SMART" id="SM00973">
    <property type="entry name" value="Sec63"/>
    <property type="match status" value="1"/>
</dbReference>
<dbReference type="Gene3D" id="1.10.3380.10">
    <property type="entry name" value="Sec63 N-terminal domain-like domain"/>
    <property type="match status" value="1"/>
</dbReference>
<dbReference type="GO" id="GO:0003676">
    <property type="term" value="F:nucleic acid binding"/>
    <property type="evidence" value="ECO:0007669"/>
    <property type="project" value="InterPro"/>
</dbReference>
<feature type="compositionally biased region" description="Basic residues" evidence="11">
    <location>
        <begin position="1177"/>
        <end position="1186"/>
    </location>
</feature>
<feature type="region of interest" description="Disordered" evidence="11">
    <location>
        <begin position="195"/>
        <end position="219"/>
    </location>
</feature>
<keyword evidence="15" id="KW-1185">Reference proteome</keyword>
<evidence type="ECO:0000259" key="13">
    <source>
        <dbReference type="PROSITE" id="PS51194"/>
    </source>
</evidence>
<dbReference type="OrthoDB" id="5575at2759"/>
<feature type="region of interest" description="Disordered" evidence="11">
    <location>
        <begin position="1424"/>
        <end position="1453"/>
    </location>
</feature>
<dbReference type="Gene3D" id="3.40.50.300">
    <property type="entry name" value="P-loop containing nucleotide triphosphate hydrolases"/>
    <property type="match status" value="2"/>
</dbReference>
<evidence type="ECO:0000256" key="5">
    <source>
        <dbReference type="ARBA" id="ARBA00022840"/>
    </source>
</evidence>
<dbReference type="EMBL" id="SEOQ01000033">
    <property type="protein sequence ID" value="TFY71871.1"/>
    <property type="molecule type" value="Genomic_DNA"/>
</dbReference>
<dbReference type="PANTHER" id="PTHR47835">
    <property type="entry name" value="HFM1, ATP DEPENDENT DNA HELICASE HOMOLOG"/>
    <property type="match status" value="1"/>
</dbReference>
<feature type="compositionally biased region" description="Basic and acidic residues" evidence="11">
    <location>
        <begin position="1120"/>
        <end position="1129"/>
    </location>
</feature>
<dbReference type="GO" id="GO:0005524">
    <property type="term" value="F:ATP binding"/>
    <property type="evidence" value="ECO:0007669"/>
    <property type="project" value="UniProtKB-KW"/>
</dbReference>
<feature type="compositionally biased region" description="Basic and acidic residues" evidence="11">
    <location>
        <begin position="1093"/>
        <end position="1108"/>
    </location>
</feature>
<feature type="compositionally biased region" description="Polar residues" evidence="11">
    <location>
        <begin position="1429"/>
        <end position="1448"/>
    </location>
</feature>
<keyword evidence="2" id="KW-0547">Nucleotide-binding</keyword>
<feature type="domain" description="Helicase ATP-binding" evidence="12">
    <location>
        <begin position="254"/>
        <end position="479"/>
    </location>
</feature>
<comment type="similarity">
    <text evidence="1">Belongs to the helicase family. SKI2 subfamily.</text>
</comment>
<dbReference type="PROSITE" id="PS51194">
    <property type="entry name" value="HELICASE_CTER"/>
    <property type="match status" value="1"/>
</dbReference>
<accession>A0A4Y9ZDG5</accession>
<evidence type="ECO:0000259" key="12">
    <source>
        <dbReference type="PROSITE" id="PS51192"/>
    </source>
</evidence>
<feature type="region of interest" description="Disordered" evidence="11">
    <location>
        <begin position="1483"/>
        <end position="1502"/>
    </location>
</feature>
<keyword evidence="3" id="KW-0378">Hydrolase</keyword>
<evidence type="ECO:0000256" key="1">
    <source>
        <dbReference type="ARBA" id="ARBA00010140"/>
    </source>
</evidence>
<dbReference type="Pfam" id="PF23445">
    <property type="entry name" value="WHD_SNRNP200"/>
    <property type="match status" value="1"/>
</dbReference>
<gene>
    <name evidence="14" type="ORF">EVG20_g1121</name>
</gene>
<evidence type="ECO:0000256" key="7">
    <source>
        <dbReference type="ARBA" id="ARBA00023254"/>
    </source>
</evidence>
<evidence type="ECO:0000313" key="15">
    <source>
        <dbReference type="Proteomes" id="UP000298327"/>
    </source>
</evidence>
<dbReference type="SUPFAM" id="SSF52540">
    <property type="entry name" value="P-loop containing nucleoside triphosphate hydrolases"/>
    <property type="match status" value="2"/>
</dbReference>
<evidence type="ECO:0000256" key="4">
    <source>
        <dbReference type="ARBA" id="ARBA00022806"/>
    </source>
</evidence>
<evidence type="ECO:0000313" key="14">
    <source>
        <dbReference type="EMBL" id="TFY71871.1"/>
    </source>
</evidence>
<dbReference type="Gene3D" id="1.10.10.10">
    <property type="entry name" value="Winged helix-like DNA-binding domain superfamily/Winged helix DNA-binding domain"/>
    <property type="match status" value="1"/>
</dbReference>
<dbReference type="GO" id="GO:0043138">
    <property type="term" value="F:3'-5' DNA helicase activity"/>
    <property type="evidence" value="ECO:0007669"/>
    <property type="project" value="UniProtKB-EC"/>
</dbReference>
<proteinExistence type="inferred from homology"/>
<evidence type="ECO:0000256" key="9">
    <source>
        <dbReference type="ARBA" id="ARBA00034808"/>
    </source>
</evidence>
<dbReference type="Pfam" id="PF02889">
    <property type="entry name" value="Sec63"/>
    <property type="match status" value="1"/>
</dbReference>
<reference evidence="14 15" key="1">
    <citation type="submission" date="2019-02" db="EMBL/GenBank/DDBJ databases">
        <title>Genome sequencing of the rare red list fungi Dentipellis fragilis.</title>
        <authorList>
            <person name="Buettner E."/>
            <person name="Kellner H."/>
        </authorList>
    </citation>
    <scope>NUCLEOTIDE SEQUENCE [LARGE SCALE GENOMIC DNA]</scope>
    <source>
        <strain evidence="14 15">DSM 105465</strain>
    </source>
</reference>
<keyword evidence="7" id="KW-0469">Meiosis</keyword>
<dbReference type="InterPro" id="IPR001650">
    <property type="entry name" value="Helicase_C-like"/>
</dbReference>
<feature type="region of interest" description="Disordered" evidence="11">
    <location>
        <begin position="99"/>
        <end position="153"/>
    </location>
</feature>
<evidence type="ECO:0000256" key="2">
    <source>
        <dbReference type="ARBA" id="ARBA00022741"/>
    </source>
</evidence>
<feature type="compositionally biased region" description="Basic and acidic residues" evidence="11">
    <location>
        <begin position="1187"/>
        <end position="1199"/>
    </location>
</feature>
<dbReference type="EC" id="5.6.2.4" evidence="9"/>